<dbReference type="SUPFAM" id="SSF55785">
    <property type="entry name" value="PYP-like sensor domain (PAS domain)"/>
    <property type="match status" value="4"/>
</dbReference>
<dbReference type="InterPro" id="IPR013656">
    <property type="entry name" value="PAS_4"/>
</dbReference>
<dbReference type="SUPFAM" id="SSF47384">
    <property type="entry name" value="Homodimeric domain of signal transducing histidine kinase"/>
    <property type="match status" value="1"/>
</dbReference>
<evidence type="ECO:0000256" key="9">
    <source>
        <dbReference type="PROSITE-ProRule" id="PRU00169"/>
    </source>
</evidence>
<feature type="domain" description="PAC" evidence="12">
    <location>
        <begin position="282"/>
        <end position="332"/>
    </location>
</feature>
<dbReference type="Gene3D" id="3.30.450.40">
    <property type="match status" value="1"/>
</dbReference>
<dbReference type="Pfam" id="PF08448">
    <property type="entry name" value="PAS_4"/>
    <property type="match status" value="1"/>
</dbReference>
<dbReference type="Pfam" id="PF08447">
    <property type="entry name" value="PAS_3"/>
    <property type="match status" value="2"/>
</dbReference>
<keyword evidence="6 13" id="KW-0418">Kinase</keyword>
<evidence type="ECO:0000256" key="6">
    <source>
        <dbReference type="ARBA" id="ARBA00022777"/>
    </source>
</evidence>
<dbReference type="Pfam" id="PF00072">
    <property type="entry name" value="Response_reg"/>
    <property type="match status" value="1"/>
</dbReference>
<evidence type="ECO:0000256" key="8">
    <source>
        <dbReference type="ARBA" id="ARBA00074306"/>
    </source>
</evidence>
<dbReference type="FunFam" id="3.30.565.10:FF:000010">
    <property type="entry name" value="Sensor histidine kinase RcsC"/>
    <property type="match status" value="1"/>
</dbReference>
<dbReference type="SUPFAM" id="SSF55781">
    <property type="entry name" value="GAF domain-like"/>
    <property type="match status" value="1"/>
</dbReference>
<dbReference type="InterPro" id="IPR001610">
    <property type="entry name" value="PAC"/>
</dbReference>
<dbReference type="InterPro" id="IPR000014">
    <property type="entry name" value="PAS"/>
</dbReference>
<keyword evidence="5" id="KW-0808">Transferase</keyword>
<evidence type="ECO:0000256" key="1">
    <source>
        <dbReference type="ARBA" id="ARBA00000085"/>
    </source>
</evidence>
<protein>
    <recommendedName>
        <fullName evidence="8">Circadian input-output histidine kinase CikA</fullName>
        <ecNumber evidence="3">2.7.13.3</ecNumber>
    </recommendedName>
</protein>
<dbReference type="CDD" id="cd00130">
    <property type="entry name" value="PAS"/>
    <property type="match status" value="1"/>
</dbReference>
<dbReference type="Gene3D" id="1.10.287.130">
    <property type="match status" value="1"/>
</dbReference>
<accession>A0A856MLM7</accession>
<dbReference type="InterPro" id="IPR036890">
    <property type="entry name" value="HATPase_C_sf"/>
</dbReference>
<evidence type="ECO:0000313" key="13">
    <source>
        <dbReference type="EMBL" id="QDL09826.1"/>
    </source>
</evidence>
<dbReference type="SMART" id="SM00086">
    <property type="entry name" value="PAC"/>
    <property type="match status" value="3"/>
</dbReference>
<keyword evidence="4 9" id="KW-0597">Phosphoprotein</keyword>
<dbReference type="InterPro" id="IPR003661">
    <property type="entry name" value="HisK_dim/P_dom"/>
</dbReference>
<dbReference type="InterPro" id="IPR035965">
    <property type="entry name" value="PAS-like_dom_sf"/>
</dbReference>
<dbReference type="CDD" id="cd17580">
    <property type="entry name" value="REC_2_DhkD-like"/>
    <property type="match status" value="1"/>
</dbReference>
<dbReference type="InterPro" id="IPR000700">
    <property type="entry name" value="PAS-assoc_C"/>
</dbReference>
<dbReference type="Pfam" id="PF13188">
    <property type="entry name" value="PAS_8"/>
    <property type="match status" value="1"/>
</dbReference>
<dbReference type="PROSITE" id="PS50110">
    <property type="entry name" value="RESPONSE_REGULATORY"/>
    <property type="match status" value="1"/>
</dbReference>
<dbReference type="InterPro" id="IPR011006">
    <property type="entry name" value="CheY-like_superfamily"/>
</dbReference>
<evidence type="ECO:0000259" key="11">
    <source>
        <dbReference type="PROSITE" id="PS50110"/>
    </source>
</evidence>
<dbReference type="SUPFAM" id="SSF55874">
    <property type="entry name" value="ATPase domain of HSP90 chaperone/DNA topoisomerase II/histidine kinase"/>
    <property type="match status" value="1"/>
</dbReference>
<evidence type="ECO:0000313" key="14">
    <source>
        <dbReference type="Proteomes" id="UP000503129"/>
    </source>
</evidence>
<evidence type="ECO:0000256" key="7">
    <source>
        <dbReference type="ARBA" id="ARBA00023012"/>
    </source>
</evidence>
<dbReference type="PANTHER" id="PTHR43547:SF2">
    <property type="entry name" value="HYBRID SIGNAL TRANSDUCTION HISTIDINE KINASE C"/>
    <property type="match status" value="1"/>
</dbReference>
<dbReference type="Pfam" id="PF02518">
    <property type="entry name" value="HATPase_c"/>
    <property type="match status" value="1"/>
</dbReference>
<feature type="domain" description="PAC" evidence="12">
    <location>
        <begin position="406"/>
        <end position="458"/>
    </location>
</feature>
<dbReference type="SMART" id="SM00388">
    <property type="entry name" value="HisKA"/>
    <property type="match status" value="1"/>
</dbReference>
<proteinExistence type="inferred from homology"/>
<evidence type="ECO:0000259" key="12">
    <source>
        <dbReference type="PROSITE" id="PS50113"/>
    </source>
</evidence>
<comment type="similarity">
    <text evidence="2">In the N-terminal section; belongs to the phytochrome family.</text>
</comment>
<dbReference type="Gene3D" id="3.40.50.2300">
    <property type="match status" value="1"/>
</dbReference>
<dbReference type="AlphaFoldDB" id="A0A856MLM7"/>
<organism evidence="13 14">
    <name type="scientific">Brasilonema sennae CENA114</name>
    <dbReference type="NCBI Taxonomy" id="415709"/>
    <lineage>
        <taxon>Bacteria</taxon>
        <taxon>Bacillati</taxon>
        <taxon>Cyanobacteriota</taxon>
        <taxon>Cyanophyceae</taxon>
        <taxon>Nostocales</taxon>
        <taxon>Scytonemataceae</taxon>
        <taxon>Brasilonema</taxon>
        <taxon>Bromeliae group (in: Brasilonema)</taxon>
    </lineage>
</organism>
<dbReference type="Gene3D" id="3.30.565.10">
    <property type="entry name" value="Histidine kinase-like ATPase, C-terminal domain"/>
    <property type="match status" value="1"/>
</dbReference>
<reference evidence="13 14" key="1">
    <citation type="submission" date="2018-06" db="EMBL/GenBank/DDBJ databases">
        <title>Comparative genomics of Brasilonema spp. strains.</title>
        <authorList>
            <person name="Alvarenga D.O."/>
            <person name="Fiore M.F."/>
            <person name="Varani A.M."/>
        </authorList>
    </citation>
    <scope>NUCLEOTIDE SEQUENCE [LARGE SCALE GENOMIC DNA]</scope>
    <source>
        <strain evidence="13 14">CENA114</strain>
    </source>
</reference>
<dbReference type="InterPro" id="IPR003018">
    <property type="entry name" value="GAF"/>
</dbReference>
<dbReference type="PANTHER" id="PTHR43547">
    <property type="entry name" value="TWO-COMPONENT HISTIDINE KINASE"/>
    <property type="match status" value="1"/>
</dbReference>
<dbReference type="Gene3D" id="3.30.450.20">
    <property type="entry name" value="PAS domain"/>
    <property type="match status" value="4"/>
</dbReference>
<keyword evidence="7" id="KW-0902">Two-component regulatory system</keyword>
<comment type="catalytic activity">
    <reaction evidence="1">
        <text>ATP + protein L-histidine = ADP + protein N-phospho-L-histidine.</text>
        <dbReference type="EC" id="2.7.13.3"/>
    </reaction>
</comment>
<feature type="domain" description="PAC" evidence="12">
    <location>
        <begin position="544"/>
        <end position="596"/>
    </location>
</feature>
<dbReference type="GO" id="GO:0000155">
    <property type="term" value="F:phosphorelay sensor kinase activity"/>
    <property type="evidence" value="ECO:0007669"/>
    <property type="project" value="InterPro"/>
</dbReference>
<feature type="modified residue" description="4-aspartylphosphate" evidence="9">
    <location>
        <position position="1043"/>
    </location>
</feature>
<dbReference type="CDD" id="cd16922">
    <property type="entry name" value="HATPase_EvgS-ArcB-TorS-like"/>
    <property type="match status" value="1"/>
</dbReference>
<dbReference type="Pfam" id="PF13185">
    <property type="entry name" value="GAF_2"/>
    <property type="match status" value="1"/>
</dbReference>
<dbReference type="Pfam" id="PF00512">
    <property type="entry name" value="HisKA"/>
    <property type="match status" value="1"/>
</dbReference>
<dbReference type="RefSeq" id="WP_171976903.1">
    <property type="nucleotide sequence ID" value="NZ_CAWOXK010000001.1"/>
</dbReference>
<gene>
    <name evidence="13" type="ORF">DP114_19765</name>
</gene>
<feature type="domain" description="Response regulatory" evidence="11">
    <location>
        <begin position="994"/>
        <end position="1112"/>
    </location>
</feature>
<dbReference type="PROSITE" id="PS50113">
    <property type="entry name" value="PAC"/>
    <property type="match status" value="3"/>
</dbReference>
<dbReference type="CDD" id="cd00082">
    <property type="entry name" value="HisKA"/>
    <property type="match status" value="1"/>
</dbReference>
<dbReference type="EC" id="2.7.13.3" evidence="3"/>
<dbReference type="InterPro" id="IPR013655">
    <property type="entry name" value="PAS_fold_3"/>
</dbReference>
<dbReference type="KEGG" id="bsen:DP114_19765"/>
<evidence type="ECO:0000256" key="2">
    <source>
        <dbReference type="ARBA" id="ARBA00006402"/>
    </source>
</evidence>
<dbReference type="NCBIfam" id="TIGR00229">
    <property type="entry name" value="sensory_box"/>
    <property type="match status" value="3"/>
</dbReference>
<keyword evidence="14" id="KW-1185">Reference proteome</keyword>
<dbReference type="InterPro" id="IPR005467">
    <property type="entry name" value="His_kinase_dom"/>
</dbReference>
<dbReference type="InterPro" id="IPR029016">
    <property type="entry name" value="GAF-like_dom_sf"/>
</dbReference>
<dbReference type="PROSITE" id="PS50109">
    <property type="entry name" value="HIS_KIN"/>
    <property type="match status" value="1"/>
</dbReference>
<dbReference type="EMBL" id="CP030118">
    <property type="protein sequence ID" value="QDL09826.1"/>
    <property type="molecule type" value="Genomic_DNA"/>
</dbReference>
<evidence type="ECO:0000256" key="3">
    <source>
        <dbReference type="ARBA" id="ARBA00012438"/>
    </source>
</evidence>
<feature type="domain" description="Histidine kinase" evidence="10">
    <location>
        <begin position="748"/>
        <end position="966"/>
    </location>
</feature>
<evidence type="ECO:0000256" key="5">
    <source>
        <dbReference type="ARBA" id="ARBA00022679"/>
    </source>
</evidence>
<sequence>MTCDEQKQINLEDILITEELSRRLPKTIDLQAENQALHTLARQLAESPQIMLKTLVAVARDLCQAGTAGVSLLEITPTGEEIFRWVALAGELEEYEQGTSPGDFSPCGVCLERRSPQLFLYPERYFTYFQQAKPAIIESLIIPLAIDEQPLGTIWIVSHDEQRHFDSEDVRLMTSLANFTAAALGSSRARQTAVDAQQALHESQAQMQSLLANIPGMVYRYIAGADGSDRFAFVNSGCRDLFEVESSAALQDANLIWNQIHPDDQPSFQASAAKAAENFLPWDWQGRIITSSGKLKWIQGRSSGLRTADGDAWDGWLIDITDRKQIEEALRESEELKQRILDSSNDWIKVLRLDGHLLYLNPGGQHLLEVDDSASILNSDWVSFWQGEDYDKALAAIAAARMGNTGQFQGYLPTAKGKPKWWDTIISPIRDASGQVVQLLAISRDISTAKRLEAERQQAEMALREAHVQLESALAAGSVYTWRWKIFTDRVVVNAAFAHLFAVDPAIATTVGLPIELFIDAIHEEDRDSVSTAINQAISSGKGYAAQYRVRTASGGERWLSACGRVEYDAAGNPVSFPGALIDITYLKLAEDALRLSEERYRTLFESIDDGFCIIEMLFDENNTPIDYRFLQTNPAFEKQTGLVQAVGKTARQLVPNLEAHWYEIYGKVALTGEPIRFENASQVMNRWFEVYACRIGEPPSRKVAVLFKDITERKRIEAEREQILQREQTAREAAETANRIKDEFLAVLSHELRSPLNPILGWSSMLRNGKLNAAKTAYALETIERNAKLQVQLIEDLLDVSRILRGKLSLNMARVNLASTITAAMETVQLAAQAKSIRVETVFEKDIGQILGDSARLQQIIWNLLTNAVKFTPNGGNVEIQLNRIGSQAQIQVRDTGKGITPDFLPHVFEYFRQADSTTTRTFGGLGLGLAIVRHLVELHGGTVHADSPGVGQGAIFTVRLPLLNDQGFGHLDESTSSSLIQNSSSLPLANLRVLLVDDDTDTRDLITFILEQSGALVTSATSPIEALETFKQTNFDVLISDIGMPQMDGYMLMRQIRAITSTQGRDVLAVALTAYAGEINQEQANRAGFQRHITKPIEPEELVKVIVDLIKASK</sequence>
<dbReference type="InterPro" id="IPR036097">
    <property type="entry name" value="HisK_dim/P_sf"/>
</dbReference>
<dbReference type="SMART" id="SM00387">
    <property type="entry name" value="HATPase_c"/>
    <property type="match status" value="1"/>
</dbReference>
<dbReference type="SUPFAM" id="SSF52172">
    <property type="entry name" value="CheY-like"/>
    <property type="match status" value="1"/>
</dbReference>
<name>A0A856MLM7_9CYAN</name>
<evidence type="ECO:0000256" key="4">
    <source>
        <dbReference type="ARBA" id="ARBA00022553"/>
    </source>
</evidence>
<dbReference type="SMART" id="SM00091">
    <property type="entry name" value="PAS"/>
    <property type="match status" value="4"/>
</dbReference>
<dbReference type="InterPro" id="IPR004358">
    <property type="entry name" value="Sig_transdc_His_kin-like_C"/>
</dbReference>
<dbReference type="Proteomes" id="UP000503129">
    <property type="component" value="Chromosome"/>
</dbReference>
<dbReference type="SMART" id="SM00065">
    <property type="entry name" value="GAF"/>
    <property type="match status" value="1"/>
</dbReference>
<dbReference type="InterPro" id="IPR001789">
    <property type="entry name" value="Sig_transdc_resp-reg_receiver"/>
</dbReference>
<dbReference type="InterPro" id="IPR003594">
    <property type="entry name" value="HATPase_dom"/>
</dbReference>
<dbReference type="SMART" id="SM00448">
    <property type="entry name" value="REC"/>
    <property type="match status" value="1"/>
</dbReference>
<dbReference type="PRINTS" id="PR00344">
    <property type="entry name" value="BCTRLSENSOR"/>
</dbReference>
<evidence type="ECO:0000259" key="10">
    <source>
        <dbReference type="PROSITE" id="PS50109"/>
    </source>
</evidence>